<reference evidence="10 11" key="1">
    <citation type="submission" date="2018-05" db="EMBL/GenBank/DDBJ databases">
        <title>Amnibacterium sp. M8JJ-5, whole genome shotgun sequence.</title>
        <authorList>
            <person name="Tuo L."/>
        </authorList>
    </citation>
    <scope>NUCLEOTIDE SEQUENCE [LARGE SCALE GENOMIC DNA]</scope>
    <source>
        <strain evidence="10 11">M8JJ-5</strain>
    </source>
</reference>
<dbReference type="InterPro" id="IPR001460">
    <property type="entry name" value="PCN-bd_Tpept"/>
</dbReference>
<evidence type="ECO:0000256" key="2">
    <source>
        <dbReference type="ARBA" id="ARBA00022670"/>
    </source>
</evidence>
<proteinExistence type="predicted"/>
<dbReference type="InterPro" id="IPR023346">
    <property type="entry name" value="Lysozyme-like_dom_sf"/>
</dbReference>
<dbReference type="OrthoDB" id="9766909at2"/>
<evidence type="ECO:0000256" key="1">
    <source>
        <dbReference type="ARBA" id="ARBA00022645"/>
    </source>
</evidence>
<dbReference type="SMART" id="SM00740">
    <property type="entry name" value="PASTA"/>
    <property type="match status" value="2"/>
</dbReference>
<name>A0A2V1HTZ1_9MICO</name>
<dbReference type="RefSeq" id="WP_116755515.1">
    <property type="nucleotide sequence ID" value="NZ_JBHUEX010000001.1"/>
</dbReference>
<evidence type="ECO:0000313" key="11">
    <source>
        <dbReference type="Proteomes" id="UP000244893"/>
    </source>
</evidence>
<dbReference type="SUPFAM" id="SSF56601">
    <property type="entry name" value="beta-lactamase/transpeptidase-like"/>
    <property type="match status" value="1"/>
</dbReference>
<keyword evidence="3" id="KW-0328">Glycosyltransferase</keyword>
<dbReference type="InterPro" id="IPR036950">
    <property type="entry name" value="PBP_transglycosylase"/>
</dbReference>
<evidence type="ECO:0000256" key="8">
    <source>
        <dbReference type="ARBA" id="ARBA00049902"/>
    </source>
</evidence>
<evidence type="ECO:0000259" key="9">
    <source>
        <dbReference type="PROSITE" id="PS51178"/>
    </source>
</evidence>
<dbReference type="EMBL" id="QEOP01000001">
    <property type="protein sequence ID" value="PVZ95781.1"/>
    <property type="molecule type" value="Genomic_DNA"/>
</dbReference>
<dbReference type="PANTHER" id="PTHR32282">
    <property type="entry name" value="BINDING PROTEIN TRANSPEPTIDASE, PUTATIVE-RELATED"/>
    <property type="match status" value="1"/>
</dbReference>
<evidence type="ECO:0000256" key="3">
    <source>
        <dbReference type="ARBA" id="ARBA00022676"/>
    </source>
</evidence>
<dbReference type="GO" id="GO:0009002">
    <property type="term" value="F:serine-type D-Ala-D-Ala carboxypeptidase activity"/>
    <property type="evidence" value="ECO:0007669"/>
    <property type="project" value="UniProtKB-EC"/>
</dbReference>
<comment type="catalytic activity">
    <reaction evidence="7">
        <text>Preferential cleavage: (Ac)2-L-Lys-D-Ala-|-D-Ala. Also transpeptidation of peptidyl-alanyl moieties that are N-acyl substituents of D-alanine.</text>
        <dbReference type="EC" id="3.4.16.4"/>
    </reaction>
</comment>
<evidence type="ECO:0000256" key="5">
    <source>
        <dbReference type="ARBA" id="ARBA00022801"/>
    </source>
</evidence>
<keyword evidence="6" id="KW-0511">Multifunctional enzyme</keyword>
<keyword evidence="11" id="KW-1185">Reference proteome</keyword>
<dbReference type="InterPro" id="IPR001264">
    <property type="entry name" value="Glyco_trans_51"/>
</dbReference>
<dbReference type="Proteomes" id="UP000244893">
    <property type="component" value="Unassembled WGS sequence"/>
</dbReference>
<keyword evidence="4" id="KW-0808">Transferase</keyword>
<dbReference type="GO" id="GO:0030288">
    <property type="term" value="C:outer membrane-bounded periplasmic space"/>
    <property type="evidence" value="ECO:0007669"/>
    <property type="project" value="TreeGrafter"/>
</dbReference>
<dbReference type="PANTHER" id="PTHR32282:SF33">
    <property type="entry name" value="PEPTIDOGLYCAN GLYCOSYLTRANSFERASE"/>
    <property type="match status" value="1"/>
</dbReference>
<dbReference type="GO" id="GO:0006508">
    <property type="term" value="P:proteolysis"/>
    <property type="evidence" value="ECO:0007669"/>
    <property type="project" value="UniProtKB-KW"/>
</dbReference>
<dbReference type="GO" id="GO:0008658">
    <property type="term" value="F:penicillin binding"/>
    <property type="evidence" value="ECO:0007669"/>
    <property type="project" value="InterPro"/>
</dbReference>
<protein>
    <submittedName>
        <fullName evidence="10">Penicillin-binding protein</fullName>
    </submittedName>
</protein>
<feature type="domain" description="PASTA" evidence="9">
    <location>
        <begin position="784"/>
        <end position="855"/>
    </location>
</feature>
<evidence type="ECO:0000313" key="10">
    <source>
        <dbReference type="EMBL" id="PVZ95781.1"/>
    </source>
</evidence>
<evidence type="ECO:0000256" key="4">
    <source>
        <dbReference type="ARBA" id="ARBA00022679"/>
    </source>
</evidence>
<dbReference type="SUPFAM" id="SSF53955">
    <property type="entry name" value="Lysozyme-like"/>
    <property type="match status" value="1"/>
</dbReference>
<organism evidence="10 11">
    <name type="scientific">Amnibacterium flavum</name>
    <dbReference type="NCBI Taxonomy" id="2173173"/>
    <lineage>
        <taxon>Bacteria</taxon>
        <taxon>Bacillati</taxon>
        <taxon>Actinomycetota</taxon>
        <taxon>Actinomycetes</taxon>
        <taxon>Micrococcales</taxon>
        <taxon>Microbacteriaceae</taxon>
        <taxon>Amnibacterium</taxon>
    </lineage>
</organism>
<dbReference type="Gene3D" id="3.30.10.20">
    <property type="match status" value="2"/>
</dbReference>
<gene>
    <name evidence="10" type="ORF">DDQ50_04715</name>
</gene>
<dbReference type="Pfam" id="PF00905">
    <property type="entry name" value="Transpeptidase"/>
    <property type="match status" value="1"/>
</dbReference>
<dbReference type="AlphaFoldDB" id="A0A2V1HTZ1"/>
<sequence>MSARFRLPNGRMGSVLSFLGLSVVAGILATVAVTPAIALTGVAANSSIGMFEELPTFLRVDNLPQKTTIYAHRTIDGNDQNVPIASFYAENRENVTWDQIAQVVKDAAVAAEDPRYYEHGGVDPLGVVRAAISNVMGGDVQGASTITQQYVKNVLVAQATGLATEEERDAAYEEATSVSFDRKLKEMRYAIALEKQFSKDDILLGYLNIALFGGRVYGIQAAAQYYYGVNASDLNINQAASLIAIVNNPANLRLDMPDDPDNGAANGYALTKARRDYVIDSMLTHKLIDQQTHDDAIAAPIEPSIHDAPVGCTAAGNAGFFCDYVVNTIRNDPVFGETAEERYSNFIRGGFDVYTSLDLDMQDVAQQAIDENIPKTRFDGVDLASAASAVEAGTGRIKVMAQNKDFNDSGDAAAAGENFSAVNYNADSDYGSSSGFQAASTYKVFTLIAWLRAGHTLGESFNISPKTYNQADFKACDATYTGEYQVANDANERGTRTVMQSTATSINGGFMQMGQQLDQCDIRKAATDLGVHRADGAPLEDKPSAILGTNEVAPLTMAAAYAGIANHGLFCTPVAIDRMVKPDGTDAAIPASLCSQAIEAPIADAAAYALRGVIEGGSATASNPYDGVEHIAKTGTSDGNTTTWTTGASSKVGLSVLVGQASLPAGLDEYANLRALDLDSGSAATARHRIWLPIMEAIDARLGGDDFVTPDSKYIRGVQVAVPDVTGQTLEQAKAVIEGAGFTFQDGGTRASDATAGLVIAMDPAGGTQTGKGATITVYTSDGSQAGATMPNLTGQRSDVALQALAAAGVDTSKVTVAYTATGATVANTCVVAATDPAPGAKATISSPITLTLYSPTGAVPPTGCPQ</sequence>
<dbReference type="Pfam" id="PF00912">
    <property type="entry name" value="Transgly"/>
    <property type="match status" value="1"/>
</dbReference>
<dbReference type="PROSITE" id="PS51178">
    <property type="entry name" value="PASTA"/>
    <property type="match status" value="2"/>
</dbReference>
<keyword evidence="5" id="KW-0378">Hydrolase</keyword>
<evidence type="ECO:0000256" key="7">
    <source>
        <dbReference type="ARBA" id="ARBA00034000"/>
    </source>
</evidence>
<keyword evidence="2" id="KW-0645">Protease</keyword>
<evidence type="ECO:0000256" key="6">
    <source>
        <dbReference type="ARBA" id="ARBA00023268"/>
    </source>
</evidence>
<keyword evidence="1" id="KW-0121">Carboxypeptidase</keyword>
<dbReference type="InterPro" id="IPR012338">
    <property type="entry name" value="Beta-lactam/transpept-like"/>
</dbReference>
<dbReference type="GO" id="GO:0008955">
    <property type="term" value="F:peptidoglycan glycosyltransferase activity"/>
    <property type="evidence" value="ECO:0007669"/>
    <property type="project" value="UniProtKB-EC"/>
</dbReference>
<dbReference type="GO" id="GO:0009252">
    <property type="term" value="P:peptidoglycan biosynthetic process"/>
    <property type="evidence" value="ECO:0007669"/>
    <property type="project" value="TreeGrafter"/>
</dbReference>
<comment type="caution">
    <text evidence="10">The sequence shown here is derived from an EMBL/GenBank/DDBJ whole genome shotgun (WGS) entry which is preliminary data.</text>
</comment>
<feature type="domain" description="PASTA" evidence="9">
    <location>
        <begin position="717"/>
        <end position="782"/>
    </location>
</feature>
<dbReference type="Gene3D" id="3.40.710.10">
    <property type="entry name" value="DD-peptidase/beta-lactamase superfamily"/>
    <property type="match status" value="1"/>
</dbReference>
<dbReference type="InterPro" id="IPR005543">
    <property type="entry name" value="PASTA_dom"/>
</dbReference>
<dbReference type="CDD" id="cd06577">
    <property type="entry name" value="PASTA_pknB"/>
    <property type="match status" value="2"/>
</dbReference>
<dbReference type="Gene3D" id="1.10.3810.10">
    <property type="entry name" value="Biosynthetic peptidoglycan transglycosylase-like"/>
    <property type="match status" value="1"/>
</dbReference>
<dbReference type="InterPro" id="IPR050396">
    <property type="entry name" value="Glycosyltr_51/Transpeptidase"/>
</dbReference>
<accession>A0A2V1HTZ1</accession>
<comment type="catalytic activity">
    <reaction evidence="8">
        <text>[GlcNAc-(1-&gt;4)-Mur2Ac(oyl-L-Ala-gamma-D-Glu-L-Lys-D-Ala-D-Ala)](n)-di-trans,octa-cis-undecaprenyl diphosphate + beta-D-GlcNAc-(1-&gt;4)-Mur2Ac(oyl-L-Ala-gamma-D-Glu-L-Lys-D-Ala-D-Ala)-di-trans,octa-cis-undecaprenyl diphosphate = [GlcNAc-(1-&gt;4)-Mur2Ac(oyl-L-Ala-gamma-D-Glu-L-Lys-D-Ala-D-Ala)](n+1)-di-trans,octa-cis-undecaprenyl diphosphate + di-trans,octa-cis-undecaprenyl diphosphate + H(+)</text>
        <dbReference type="Rhea" id="RHEA:23708"/>
        <dbReference type="Rhea" id="RHEA-COMP:9602"/>
        <dbReference type="Rhea" id="RHEA-COMP:9603"/>
        <dbReference type="ChEBI" id="CHEBI:15378"/>
        <dbReference type="ChEBI" id="CHEBI:58405"/>
        <dbReference type="ChEBI" id="CHEBI:60033"/>
        <dbReference type="ChEBI" id="CHEBI:78435"/>
        <dbReference type="EC" id="2.4.99.28"/>
    </reaction>
</comment>
<dbReference type="Pfam" id="PF03793">
    <property type="entry name" value="PASTA"/>
    <property type="match status" value="2"/>
</dbReference>